<name>A0A9W9KLD7_9EURO</name>
<evidence type="ECO:0000313" key="1">
    <source>
        <dbReference type="EMBL" id="KAJ5109936.1"/>
    </source>
</evidence>
<accession>A0A9W9KLD7</accession>
<dbReference type="RefSeq" id="XP_056478047.1">
    <property type="nucleotide sequence ID" value="XM_056615075.1"/>
</dbReference>
<dbReference type="AlphaFoldDB" id="A0A9W9KLD7"/>
<gene>
    <name evidence="1" type="ORF">N7532_002581</name>
</gene>
<comment type="caution">
    <text evidence="1">The sequence shown here is derived from an EMBL/GenBank/DDBJ whole genome shotgun (WGS) entry which is preliminary data.</text>
</comment>
<reference evidence="1" key="2">
    <citation type="journal article" date="2023" name="IMA Fungus">
        <title>Comparative genomic study of the Penicillium genus elucidates a diverse pangenome and 15 lateral gene transfer events.</title>
        <authorList>
            <person name="Petersen C."/>
            <person name="Sorensen T."/>
            <person name="Nielsen M.R."/>
            <person name="Sondergaard T.E."/>
            <person name="Sorensen J.L."/>
            <person name="Fitzpatrick D.A."/>
            <person name="Frisvad J.C."/>
            <person name="Nielsen K.L."/>
        </authorList>
    </citation>
    <scope>NUCLEOTIDE SEQUENCE</scope>
    <source>
        <strain evidence="1">IBT 30761</strain>
    </source>
</reference>
<protein>
    <submittedName>
        <fullName evidence="1">Uncharacterized protein</fullName>
    </submittedName>
</protein>
<keyword evidence="2" id="KW-1185">Reference proteome</keyword>
<evidence type="ECO:0000313" key="2">
    <source>
        <dbReference type="Proteomes" id="UP001149074"/>
    </source>
</evidence>
<sequence length="244" mass="27623">MFRLPKQSKPDRFSLRIAKILDPLAVIPWGGLAVGYLGVPIVVEYSPISKENWFVVQDDDLKSAIEKLTSAGFKPSSVDRSPSPEVMAQLSNPQKVLDEINAEWKRFDQSCAIFDYPQDDQTEKEQELQVILLRASFARISTGDASGSSDKKAMKRFETSGNIHYPLEPALVESFVKAAIDEEKGNGFTECFRAITCWIEMMNEYLEVNNDILDDCQDEQAVAWFSRNFGRIHEAKHGPTDRRI</sequence>
<dbReference type="Proteomes" id="UP001149074">
    <property type="component" value="Unassembled WGS sequence"/>
</dbReference>
<organism evidence="1 2">
    <name type="scientific">Penicillium argentinense</name>
    <dbReference type="NCBI Taxonomy" id="1131581"/>
    <lineage>
        <taxon>Eukaryota</taxon>
        <taxon>Fungi</taxon>
        <taxon>Dikarya</taxon>
        <taxon>Ascomycota</taxon>
        <taxon>Pezizomycotina</taxon>
        <taxon>Eurotiomycetes</taxon>
        <taxon>Eurotiomycetidae</taxon>
        <taxon>Eurotiales</taxon>
        <taxon>Aspergillaceae</taxon>
        <taxon>Penicillium</taxon>
    </lineage>
</organism>
<dbReference type="OrthoDB" id="3700556at2759"/>
<reference evidence="1" key="1">
    <citation type="submission" date="2022-11" db="EMBL/GenBank/DDBJ databases">
        <authorList>
            <person name="Petersen C."/>
        </authorList>
    </citation>
    <scope>NUCLEOTIDE SEQUENCE</scope>
    <source>
        <strain evidence="1">IBT 30761</strain>
    </source>
</reference>
<dbReference type="GeneID" id="81354054"/>
<proteinExistence type="predicted"/>
<dbReference type="EMBL" id="JAPQKI010000003">
    <property type="protein sequence ID" value="KAJ5109936.1"/>
    <property type="molecule type" value="Genomic_DNA"/>
</dbReference>